<keyword evidence="3" id="KW-1185">Reference proteome</keyword>
<accession>A0A8J4E926</accession>
<dbReference type="EMBL" id="BOPH01000013">
    <property type="protein sequence ID" value="GIJ65994.1"/>
    <property type="molecule type" value="Genomic_DNA"/>
</dbReference>
<organism evidence="2 3">
    <name type="scientific">Virgisporangium ochraceum</name>
    <dbReference type="NCBI Taxonomy" id="65505"/>
    <lineage>
        <taxon>Bacteria</taxon>
        <taxon>Bacillati</taxon>
        <taxon>Actinomycetota</taxon>
        <taxon>Actinomycetes</taxon>
        <taxon>Micromonosporales</taxon>
        <taxon>Micromonosporaceae</taxon>
        <taxon>Virgisporangium</taxon>
    </lineage>
</organism>
<dbReference type="Proteomes" id="UP000635606">
    <property type="component" value="Unassembled WGS sequence"/>
</dbReference>
<evidence type="ECO:0000313" key="3">
    <source>
        <dbReference type="Proteomes" id="UP000635606"/>
    </source>
</evidence>
<evidence type="ECO:0000313" key="2">
    <source>
        <dbReference type="EMBL" id="GIJ65994.1"/>
    </source>
</evidence>
<name>A0A8J4E926_9ACTN</name>
<feature type="region of interest" description="Disordered" evidence="1">
    <location>
        <begin position="81"/>
        <end position="124"/>
    </location>
</feature>
<dbReference type="AlphaFoldDB" id="A0A8J4E926"/>
<protein>
    <submittedName>
        <fullName evidence="2">Uncharacterized protein</fullName>
    </submittedName>
</protein>
<feature type="region of interest" description="Disordered" evidence="1">
    <location>
        <begin position="1"/>
        <end position="28"/>
    </location>
</feature>
<gene>
    <name evidence="2" type="ORF">Voc01_009110</name>
</gene>
<proteinExistence type="predicted"/>
<reference evidence="2" key="1">
    <citation type="submission" date="2021-01" db="EMBL/GenBank/DDBJ databases">
        <title>Whole genome shotgun sequence of Virgisporangium ochraceum NBRC 16418.</title>
        <authorList>
            <person name="Komaki H."/>
            <person name="Tamura T."/>
        </authorList>
    </citation>
    <scope>NUCLEOTIDE SEQUENCE</scope>
    <source>
        <strain evidence="2">NBRC 16418</strain>
    </source>
</reference>
<evidence type="ECO:0000256" key="1">
    <source>
        <dbReference type="SAM" id="MobiDB-lite"/>
    </source>
</evidence>
<sequence>MSGYTVTITPSGGQSGPQTTIQVDTTSGSARVTELTVRAGGSGLSPQELPVIDLAGLVAALAPGSAPALAAAPAAPAIADAPATPARGRRARKAAAEAPKKSTRGRRRGAAADEAPAKAGRAYRRMPAQDEVVAAWNETRSATQVANHFGVPRHTATGWLRRLRQMGVIESSS</sequence>
<comment type="caution">
    <text evidence="2">The sequence shown here is derived from an EMBL/GenBank/DDBJ whole genome shotgun (WGS) entry which is preliminary data.</text>
</comment>